<sequence length="168" mass="18563">MGFALFLFQEDEQGMSVQSEFLAKACAAARAAGHVFPEMAACEAALESGWGHSRLTEEANNLFGQKQDAGRNEGVGTLAMPTREFLRGEWVTVEAEWVKFADWQASFAGRMQILRALSAEYASYAAALRAKTPEQFVQLVSERWSTDPRRAAKVVEIYDAHRAALTVV</sequence>
<dbReference type="Pfam" id="PF01832">
    <property type="entry name" value="Glucosaminidase"/>
    <property type="match status" value="1"/>
</dbReference>
<dbReference type="Gene3D" id="1.10.530.10">
    <property type="match status" value="1"/>
</dbReference>
<dbReference type="OrthoDB" id="977752at2"/>
<dbReference type="KEGG" id="aca:ACP_3339"/>
<accession>C1F6A8</accession>
<dbReference type="eggNOG" id="COG1705">
    <property type="taxonomic scope" value="Bacteria"/>
</dbReference>
<gene>
    <name evidence="3" type="ordered locus">ACP_3339</name>
</gene>
<dbReference type="STRING" id="240015.ACP_3339"/>
<name>C1F6A8_ACIC5</name>
<organism evidence="3 4">
    <name type="scientific">Acidobacterium capsulatum (strain ATCC 51196 / DSM 11244 / BCRC 80197 / JCM 7670 / NBRC 15755 / NCIMB 13165 / 161)</name>
    <dbReference type="NCBI Taxonomy" id="240015"/>
    <lineage>
        <taxon>Bacteria</taxon>
        <taxon>Pseudomonadati</taxon>
        <taxon>Acidobacteriota</taxon>
        <taxon>Terriglobia</taxon>
        <taxon>Terriglobales</taxon>
        <taxon>Acidobacteriaceae</taxon>
        <taxon>Acidobacterium</taxon>
    </lineage>
</organism>
<keyword evidence="1" id="KW-0378">Hydrolase</keyword>
<dbReference type="GO" id="GO:0004040">
    <property type="term" value="F:amidase activity"/>
    <property type="evidence" value="ECO:0007669"/>
    <property type="project" value="InterPro"/>
</dbReference>
<evidence type="ECO:0000313" key="3">
    <source>
        <dbReference type="EMBL" id="ACO33710.1"/>
    </source>
</evidence>
<keyword evidence="4" id="KW-1185">Reference proteome</keyword>
<dbReference type="CAZy" id="GH73">
    <property type="family name" value="Glycoside Hydrolase Family 73"/>
</dbReference>
<reference evidence="3 4" key="1">
    <citation type="journal article" date="2009" name="Appl. Environ. Microbiol.">
        <title>Three genomes from the phylum Acidobacteria provide insight into the lifestyles of these microorganisms in soils.</title>
        <authorList>
            <person name="Ward N.L."/>
            <person name="Challacombe J.F."/>
            <person name="Janssen P.H."/>
            <person name="Henrissat B."/>
            <person name="Coutinho P.M."/>
            <person name="Wu M."/>
            <person name="Xie G."/>
            <person name="Haft D.H."/>
            <person name="Sait M."/>
            <person name="Badger J."/>
            <person name="Barabote R.D."/>
            <person name="Bradley B."/>
            <person name="Brettin T.S."/>
            <person name="Brinkac L.M."/>
            <person name="Bruce D."/>
            <person name="Creasy T."/>
            <person name="Daugherty S.C."/>
            <person name="Davidsen T.M."/>
            <person name="DeBoy R.T."/>
            <person name="Detter J.C."/>
            <person name="Dodson R.J."/>
            <person name="Durkin A.S."/>
            <person name="Ganapathy A."/>
            <person name="Gwinn-Giglio M."/>
            <person name="Han C.S."/>
            <person name="Khouri H."/>
            <person name="Kiss H."/>
            <person name="Kothari S.P."/>
            <person name="Madupu R."/>
            <person name="Nelson K.E."/>
            <person name="Nelson W.C."/>
            <person name="Paulsen I."/>
            <person name="Penn K."/>
            <person name="Ren Q."/>
            <person name="Rosovitz M.J."/>
            <person name="Selengut J.D."/>
            <person name="Shrivastava S."/>
            <person name="Sullivan S.A."/>
            <person name="Tapia R."/>
            <person name="Thompson L.S."/>
            <person name="Watkins K.L."/>
            <person name="Yang Q."/>
            <person name="Yu C."/>
            <person name="Zafar N."/>
            <person name="Zhou L."/>
            <person name="Kuske C.R."/>
        </authorList>
    </citation>
    <scope>NUCLEOTIDE SEQUENCE [LARGE SCALE GENOMIC DNA]</scope>
    <source>
        <strain evidence="4">ATCC 51196 / DSM 11244 / BCRC 80197 / JCM 7670 / NBRC 15755 / NCIMB 13165 / 161</strain>
    </source>
</reference>
<dbReference type="Proteomes" id="UP000002207">
    <property type="component" value="Chromosome"/>
</dbReference>
<proteinExistence type="predicted"/>
<dbReference type="InterPro" id="IPR002901">
    <property type="entry name" value="MGlyc_endo_b_GlcNAc-like_dom"/>
</dbReference>
<dbReference type="SMART" id="SM00047">
    <property type="entry name" value="LYZ2"/>
    <property type="match status" value="1"/>
</dbReference>
<dbReference type="EMBL" id="CP001472">
    <property type="protein sequence ID" value="ACO33710.1"/>
    <property type="molecule type" value="Genomic_DNA"/>
</dbReference>
<protein>
    <submittedName>
        <fullName evidence="3">Mannosyl-glycoprotein endo-beta-N-acetylglucosaminidase domain protein</fullName>
    </submittedName>
</protein>
<dbReference type="InterPro" id="IPR051056">
    <property type="entry name" value="Glycosyl_Hydrolase_73"/>
</dbReference>
<dbReference type="RefSeq" id="WP_015898371.1">
    <property type="nucleotide sequence ID" value="NC_012483.1"/>
</dbReference>
<dbReference type="AlphaFoldDB" id="C1F6A8"/>
<dbReference type="PANTHER" id="PTHR33308">
    <property type="entry name" value="PEPTIDOGLYCAN HYDROLASE FLGJ"/>
    <property type="match status" value="1"/>
</dbReference>
<evidence type="ECO:0000259" key="2">
    <source>
        <dbReference type="SMART" id="SM00047"/>
    </source>
</evidence>
<evidence type="ECO:0000313" key="4">
    <source>
        <dbReference type="Proteomes" id="UP000002207"/>
    </source>
</evidence>
<dbReference type="InParanoid" id="C1F6A8"/>
<feature type="domain" description="Mannosyl-glycoprotein endo-beta-N-acetylglucosamidase-like" evidence="2">
    <location>
        <begin position="10"/>
        <end position="162"/>
    </location>
</feature>
<dbReference type="PANTHER" id="PTHR33308:SF9">
    <property type="entry name" value="PEPTIDOGLYCAN HYDROLASE FLGJ"/>
    <property type="match status" value="1"/>
</dbReference>
<evidence type="ECO:0000256" key="1">
    <source>
        <dbReference type="ARBA" id="ARBA00022801"/>
    </source>
</evidence>
<dbReference type="HOGENOM" id="CLU_1583015_0_0_0"/>